<protein>
    <recommendedName>
        <fullName evidence="3">7-cyano-7-deazaguanine synthase</fullName>
    </recommendedName>
</protein>
<dbReference type="NCBIfam" id="NF041925">
    <property type="entry name" value="QatC"/>
    <property type="match status" value="1"/>
</dbReference>
<dbReference type="InterPro" id="IPR049676">
    <property type="entry name" value="QatC"/>
</dbReference>
<evidence type="ECO:0008006" key="3">
    <source>
        <dbReference type="Google" id="ProtNLM"/>
    </source>
</evidence>
<proteinExistence type="predicted"/>
<organism evidence="1 2">
    <name type="scientific">Terasakiispira papahanaumokuakeensis</name>
    <dbReference type="NCBI Taxonomy" id="197479"/>
    <lineage>
        <taxon>Bacteria</taxon>
        <taxon>Pseudomonadati</taxon>
        <taxon>Pseudomonadota</taxon>
        <taxon>Gammaproteobacteria</taxon>
        <taxon>Oceanospirillales</taxon>
        <taxon>Terasakiispira</taxon>
    </lineage>
</organism>
<dbReference type="InterPro" id="IPR014729">
    <property type="entry name" value="Rossmann-like_a/b/a_fold"/>
</dbReference>
<dbReference type="STRING" id="197479.BFW38_02485"/>
<dbReference type="EMBL" id="MDTQ01000001">
    <property type="protein sequence ID" value="ODC02582.1"/>
    <property type="molecule type" value="Genomic_DNA"/>
</dbReference>
<dbReference type="OrthoDB" id="9789567at2"/>
<sequence length="419" mass="46698">MMKIICSSVDELPTSLPPHARAFTFLASSSQPEVGRIAHGWAKKLEKAGYAPSVPVWDFVLFCFAVYAADIAVLRKESEDGWTRQIELEITLNDPSPWERNRKIAENMLRVLTGDFWELRFREGGPTPPRGQRRLCDRDCVALLSGGLDSLVGGIDIVASGRRPIFVSQLAFEDSARQVSYARALGGGDWHQQWSHRVVFKGKKETSTRARSMAFYGLAVLATSLLSSTQPEVLVPENGFISLNPPLLPGRMSSLSTRTTHPLFMRMLQELLKGLDIEARLHMPYRFKTKGEMLRECSDQAALERYACDSTSCGRFRTYNRMHCGRCVPCMVRKAAIHHWGLADTTKYKFSSLSSSGKTSADDPMAVACAVLSAEQSGIDSFLGATLSFAPLDDRQKYRRVIEEGLRELAVLLRKDGVI</sequence>
<dbReference type="SUPFAM" id="SSF52402">
    <property type="entry name" value="Adenine nucleotide alpha hydrolases-like"/>
    <property type="match status" value="1"/>
</dbReference>
<dbReference type="Proteomes" id="UP000094291">
    <property type="component" value="Unassembled WGS sequence"/>
</dbReference>
<reference evidence="1 2" key="1">
    <citation type="submission" date="2016-08" db="EMBL/GenBank/DDBJ databases">
        <authorList>
            <person name="Seilhamer J.J."/>
        </authorList>
    </citation>
    <scope>NUCLEOTIDE SEQUENCE [LARGE SCALE GENOMIC DNA]</scope>
    <source>
        <strain evidence="1 2">PH27A</strain>
    </source>
</reference>
<gene>
    <name evidence="1" type="ORF">BFW38_02485</name>
</gene>
<name>A0A1E2V6V1_9GAMM</name>
<evidence type="ECO:0000313" key="2">
    <source>
        <dbReference type="Proteomes" id="UP000094291"/>
    </source>
</evidence>
<evidence type="ECO:0000313" key="1">
    <source>
        <dbReference type="EMBL" id="ODC02582.1"/>
    </source>
</evidence>
<dbReference type="AlphaFoldDB" id="A0A1E2V6V1"/>
<dbReference type="Gene3D" id="3.40.50.620">
    <property type="entry name" value="HUPs"/>
    <property type="match status" value="1"/>
</dbReference>
<keyword evidence="2" id="KW-1185">Reference proteome</keyword>
<accession>A0A1E2V6V1</accession>
<comment type="caution">
    <text evidence="1">The sequence shown here is derived from an EMBL/GenBank/DDBJ whole genome shotgun (WGS) entry which is preliminary data.</text>
</comment>